<dbReference type="InterPro" id="IPR001342">
    <property type="entry name" value="HDH_cat"/>
</dbReference>
<evidence type="ECO:0000256" key="5">
    <source>
        <dbReference type="PIRSR" id="PIRSR036497-2"/>
    </source>
</evidence>
<keyword evidence="5" id="KW-0521">NADP</keyword>
<dbReference type="FunFam" id="3.30.360.10:FF:000005">
    <property type="entry name" value="Homoserine dehydrogenase"/>
    <property type="match status" value="1"/>
</dbReference>
<dbReference type="PANTHER" id="PTHR43331">
    <property type="entry name" value="HOMOSERINE DEHYDROGENASE"/>
    <property type="match status" value="1"/>
</dbReference>
<dbReference type="PIRSF" id="PIRSF036497">
    <property type="entry name" value="HDH_short"/>
    <property type="match status" value="1"/>
</dbReference>
<evidence type="ECO:0000313" key="9">
    <source>
        <dbReference type="Proteomes" id="UP000034491"/>
    </source>
</evidence>
<dbReference type="EC" id="1.1.1.3" evidence="2"/>
<dbReference type="UniPathway" id="UPA00051">
    <property type="reaction ID" value="UER00465"/>
</dbReference>
<dbReference type="STRING" id="1549748.WH95_01275"/>
<name>A0A0M2RAR3_9PROT</name>
<organism evidence="8 9">
    <name type="scientific">Kiloniella litopenaei</name>
    <dbReference type="NCBI Taxonomy" id="1549748"/>
    <lineage>
        <taxon>Bacteria</taxon>
        <taxon>Pseudomonadati</taxon>
        <taxon>Pseudomonadota</taxon>
        <taxon>Alphaproteobacteria</taxon>
        <taxon>Rhodospirillales</taxon>
        <taxon>Kiloniellaceae</taxon>
        <taxon>Kiloniella</taxon>
    </lineage>
</organism>
<dbReference type="Gene3D" id="3.40.50.720">
    <property type="entry name" value="NAD(P)-binding Rossmann-like Domain"/>
    <property type="match status" value="1"/>
</dbReference>
<gene>
    <name evidence="8" type="ORF">WH95_01275</name>
</gene>
<evidence type="ECO:0000256" key="2">
    <source>
        <dbReference type="ARBA" id="ARBA00013213"/>
    </source>
</evidence>
<evidence type="ECO:0000256" key="4">
    <source>
        <dbReference type="PIRSR" id="PIRSR036497-1"/>
    </source>
</evidence>
<comment type="similarity">
    <text evidence="1 6">Belongs to the homoserine dehydrogenase family.</text>
</comment>
<dbReference type="AlphaFoldDB" id="A0A0M2RAR3"/>
<dbReference type="SUPFAM" id="SSF55347">
    <property type="entry name" value="Glyceraldehyde-3-phosphate dehydrogenase-like, C-terminal domain"/>
    <property type="match status" value="1"/>
</dbReference>
<dbReference type="InterPro" id="IPR022697">
    <property type="entry name" value="HDH_short"/>
</dbReference>
<feature type="binding site" evidence="5">
    <location>
        <position position="210"/>
    </location>
    <ligand>
        <name>L-homoserine</name>
        <dbReference type="ChEBI" id="CHEBI:57476"/>
    </ligand>
</feature>
<evidence type="ECO:0000313" key="8">
    <source>
        <dbReference type="EMBL" id="KKJ78736.1"/>
    </source>
</evidence>
<dbReference type="InterPro" id="IPR036291">
    <property type="entry name" value="NAD(P)-bd_dom_sf"/>
</dbReference>
<keyword evidence="9" id="KW-1185">Reference proteome</keyword>
<feature type="binding site" evidence="5">
    <location>
        <position position="126"/>
    </location>
    <ligand>
        <name>NADPH</name>
        <dbReference type="ChEBI" id="CHEBI:57783"/>
    </ligand>
</feature>
<dbReference type="OrthoDB" id="9808167at2"/>
<feature type="domain" description="Homoserine dehydrogenase catalytic" evidence="7">
    <location>
        <begin position="158"/>
        <end position="330"/>
    </location>
</feature>
<dbReference type="Pfam" id="PF00742">
    <property type="entry name" value="Homoserine_dh"/>
    <property type="match status" value="1"/>
</dbReference>
<evidence type="ECO:0000259" key="7">
    <source>
        <dbReference type="Pfam" id="PF00742"/>
    </source>
</evidence>
<dbReference type="Proteomes" id="UP000034491">
    <property type="component" value="Unassembled WGS sequence"/>
</dbReference>
<dbReference type="UniPathway" id="UPA00050">
    <property type="reaction ID" value="UER00063"/>
</dbReference>
<dbReference type="SUPFAM" id="SSF51735">
    <property type="entry name" value="NAD(P)-binding Rossmann-fold domains"/>
    <property type="match status" value="1"/>
</dbReference>
<dbReference type="RefSeq" id="WP_046501880.1">
    <property type="nucleotide sequence ID" value="NZ_LANI01000001.1"/>
</dbReference>
<reference evidence="8 9" key="1">
    <citation type="submission" date="2015-03" db="EMBL/GenBank/DDBJ databases">
        <title>Genome sequence of Kiloniella sp. P1-1, isolated from the gut microflora of Pacific white shrimp, Penaeus vannamei.</title>
        <authorList>
            <person name="Shao Z."/>
            <person name="Wang L."/>
            <person name="Li X."/>
        </authorList>
    </citation>
    <scope>NUCLEOTIDE SEQUENCE [LARGE SCALE GENOMIC DNA]</scope>
    <source>
        <strain evidence="8 9">P1-1</strain>
    </source>
</reference>
<proteinExistence type="inferred from homology"/>
<keyword evidence="3" id="KW-0560">Oxidoreductase</keyword>
<dbReference type="GO" id="GO:0004412">
    <property type="term" value="F:homoserine dehydrogenase activity"/>
    <property type="evidence" value="ECO:0007669"/>
    <property type="project" value="UniProtKB-EC"/>
</dbReference>
<evidence type="ECO:0000256" key="1">
    <source>
        <dbReference type="ARBA" id="ARBA00006753"/>
    </source>
</evidence>
<dbReference type="InterPro" id="IPR019811">
    <property type="entry name" value="HDH_CS"/>
</dbReference>
<dbReference type="Gene3D" id="3.30.360.10">
    <property type="entry name" value="Dihydrodipicolinate Reductase, domain 2"/>
    <property type="match status" value="1"/>
</dbReference>
<dbReference type="GO" id="GO:0009088">
    <property type="term" value="P:threonine biosynthetic process"/>
    <property type="evidence" value="ECO:0007669"/>
    <property type="project" value="UniProtKB-UniPathway"/>
</dbReference>
<dbReference type="PANTHER" id="PTHR43331:SF1">
    <property type="entry name" value="HOMOSERINE DEHYDROGENASE"/>
    <property type="match status" value="1"/>
</dbReference>
<sequence>MMIKTALVGLGSVNKNLLTILINKQERLQRDHGICFQIVCVSDSSGVAVDPDGFEAQMIIDRKNAGERASSFKGFRKGASVENVLEDTKIDLVFEASPVDLQTGQPGLGITRTALAKGISVVLANKGPVTLAYEELKNLARGSGAALEMSATVCGGLPVLNIGRRDLIAGDISKLKGIFNSTSNFILDEMATGRSYDDALAEAQERGIAEADPSLDVGGWDTANKLVIIANAILGQTVTLKDVDVTGIENITEDDLKNARADNKQIKLVATYENNKLSVAPIALPQESFLAHCTGWEMAVELHTDIYGIMYHKLWEREPVPTAASMLRDAVNIFEDRARKASL</sequence>
<feature type="active site" description="Proton donor" evidence="4">
    <location>
        <position position="225"/>
    </location>
</feature>
<protein>
    <recommendedName>
        <fullName evidence="2">homoserine dehydrogenase</fullName>
        <ecNumber evidence="2">1.1.1.3</ecNumber>
    </recommendedName>
</protein>
<comment type="caution">
    <text evidence="8">The sequence shown here is derived from an EMBL/GenBank/DDBJ whole genome shotgun (WGS) entry which is preliminary data.</text>
</comment>
<accession>A0A0M2RAR3</accession>
<evidence type="ECO:0000256" key="6">
    <source>
        <dbReference type="RuleBase" id="RU004171"/>
    </source>
</evidence>
<dbReference type="EMBL" id="LANI01000001">
    <property type="protein sequence ID" value="KKJ78736.1"/>
    <property type="molecule type" value="Genomic_DNA"/>
</dbReference>
<evidence type="ECO:0000256" key="3">
    <source>
        <dbReference type="ARBA" id="ARBA00023002"/>
    </source>
</evidence>
<dbReference type="PROSITE" id="PS01042">
    <property type="entry name" value="HOMOSER_DHGENASE"/>
    <property type="match status" value="1"/>
</dbReference>